<organism evidence="1">
    <name type="scientific">invertebrate metagenome</name>
    <dbReference type="NCBI Taxonomy" id="1711999"/>
    <lineage>
        <taxon>unclassified sequences</taxon>
        <taxon>metagenomes</taxon>
        <taxon>organismal metagenomes</taxon>
    </lineage>
</organism>
<proteinExistence type="predicted"/>
<name>A0A2H9T562_9ZZZZ</name>
<reference evidence="1" key="1">
    <citation type="journal article" date="2017" name="Appl. Environ. Microbiol.">
        <title>Molecular characterization of an Endozoicomonas-like organism causing infection in king scallop Pecten maximus L.</title>
        <authorList>
            <person name="Cano I."/>
            <person name="van Aerle R."/>
            <person name="Ross S."/>
            <person name="Verner-Jeffreys D.W."/>
            <person name="Paley R.K."/>
            <person name="Rimmer G."/>
            <person name="Ryder D."/>
            <person name="Hooper P."/>
            <person name="Stone D."/>
            <person name="Feist S.W."/>
        </authorList>
    </citation>
    <scope>NUCLEOTIDE SEQUENCE</scope>
</reference>
<protein>
    <submittedName>
        <fullName evidence="1">Uncharacterized protein</fullName>
    </submittedName>
</protein>
<accession>A0A2H9T562</accession>
<gene>
    <name evidence="1" type="ORF">CI610_02714</name>
</gene>
<sequence length="54" mass="6223">MANKWKRELLDSAADLFGAGGNKKNNHQDDVDTLYRQMGQLTVERDFLARKLDQ</sequence>
<comment type="caution">
    <text evidence="1">The sequence shown here is derived from an EMBL/GenBank/DDBJ whole genome shotgun (WGS) entry which is preliminary data.</text>
</comment>
<dbReference type="AlphaFoldDB" id="A0A2H9T562"/>
<evidence type="ECO:0000313" key="1">
    <source>
        <dbReference type="EMBL" id="PJE78361.1"/>
    </source>
</evidence>
<dbReference type="EMBL" id="NSIT01000196">
    <property type="protein sequence ID" value="PJE78361.1"/>
    <property type="molecule type" value="Genomic_DNA"/>
</dbReference>